<comment type="caution">
    <text evidence="2">The sequence shown here is derived from an EMBL/GenBank/DDBJ whole genome shotgun (WGS) entry which is preliminary data.</text>
</comment>
<dbReference type="GO" id="GO:0006313">
    <property type="term" value="P:DNA transposition"/>
    <property type="evidence" value="ECO:0007669"/>
    <property type="project" value="InterPro"/>
</dbReference>
<reference evidence="2 3" key="1">
    <citation type="journal article" date="2020" name="Microb. Ecol.">
        <title>Ecogenomics of the Marine Benthic Filamentous Cyanobacterium Adonisia.</title>
        <authorList>
            <person name="Walter J.M."/>
            <person name="Coutinho F.H."/>
            <person name="Leomil L."/>
            <person name="Hargreaves P.I."/>
            <person name="Campeao M.E."/>
            <person name="Vieira V.V."/>
            <person name="Silva B.S."/>
            <person name="Fistarol G.O."/>
            <person name="Salomon P.S."/>
            <person name="Sawabe T."/>
            <person name="Mino S."/>
            <person name="Hosokawa M."/>
            <person name="Miyashita H."/>
            <person name="Maruyama F."/>
            <person name="van Verk M.C."/>
            <person name="Dutilh B.E."/>
            <person name="Thompson C.C."/>
            <person name="Thompson F.L."/>
        </authorList>
    </citation>
    <scope>NUCLEOTIDE SEQUENCE [LARGE SCALE GENOMIC DNA]</scope>
    <source>
        <strain evidence="2 3">CCMR0082</strain>
    </source>
</reference>
<dbReference type="Gene3D" id="3.30.70.1290">
    <property type="entry name" value="Transposase IS200-like"/>
    <property type="match status" value="1"/>
</dbReference>
<name>A0A6M0S3I4_9CYAN</name>
<dbReference type="InterPro" id="IPR002686">
    <property type="entry name" value="Transposase_17"/>
</dbReference>
<feature type="domain" description="Transposase IS200-like" evidence="1">
    <location>
        <begin position="9"/>
        <end position="143"/>
    </location>
</feature>
<sequence length="176" mass="20779">MARSRYQVLGSSPHFVTCSTVNWIPLFSKPELVLILLDSLQFLQNQQRIVLHGYVIMENHLHMIASAENLSKEMRTFKSFTARSSMDWLTEHQPRSYWLRCMESAKLSHKTGQRYQMWQEGFHPKMICSDEMLRQKLDYIHNNPVKRGYVDNPAHWRYSSYRNYLGEPGLLSITPV</sequence>
<dbReference type="EMBL" id="QZCE01000001">
    <property type="protein sequence ID" value="NEZ62452.1"/>
    <property type="molecule type" value="Genomic_DNA"/>
</dbReference>
<accession>A0A6M0S3I4</accession>
<gene>
    <name evidence="2" type="ORF">D0962_06600</name>
</gene>
<proteinExistence type="predicted"/>
<dbReference type="SUPFAM" id="SSF143422">
    <property type="entry name" value="Transposase IS200-like"/>
    <property type="match status" value="1"/>
</dbReference>
<dbReference type="PANTHER" id="PTHR36966:SF1">
    <property type="entry name" value="REP-ASSOCIATED TYROSINE TRANSPOSASE"/>
    <property type="match status" value="1"/>
</dbReference>
<evidence type="ECO:0000259" key="1">
    <source>
        <dbReference type="SMART" id="SM01321"/>
    </source>
</evidence>
<dbReference type="NCBIfam" id="NF047646">
    <property type="entry name" value="REP_Tyr_transpos"/>
    <property type="match status" value="1"/>
</dbReference>
<dbReference type="GO" id="GO:0004803">
    <property type="term" value="F:transposase activity"/>
    <property type="evidence" value="ECO:0007669"/>
    <property type="project" value="InterPro"/>
</dbReference>
<evidence type="ECO:0000313" key="3">
    <source>
        <dbReference type="Proteomes" id="UP000473574"/>
    </source>
</evidence>
<protein>
    <submittedName>
        <fullName evidence="2">Transposase</fullName>
    </submittedName>
</protein>
<dbReference type="GO" id="GO:0043565">
    <property type="term" value="F:sequence-specific DNA binding"/>
    <property type="evidence" value="ECO:0007669"/>
    <property type="project" value="TreeGrafter"/>
</dbReference>
<dbReference type="SMART" id="SM01321">
    <property type="entry name" value="Y1_Tnp"/>
    <property type="match status" value="1"/>
</dbReference>
<dbReference type="InterPro" id="IPR052715">
    <property type="entry name" value="RAYT_transposase"/>
</dbReference>
<dbReference type="Proteomes" id="UP000473574">
    <property type="component" value="Unassembled WGS sequence"/>
</dbReference>
<dbReference type="PANTHER" id="PTHR36966">
    <property type="entry name" value="REP-ASSOCIATED TYROSINE TRANSPOSASE"/>
    <property type="match status" value="1"/>
</dbReference>
<evidence type="ECO:0000313" key="2">
    <source>
        <dbReference type="EMBL" id="NEZ62452.1"/>
    </source>
</evidence>
<dbReference type="RefSeq" id="WP_163660903.1">
    <property type="nucleotide sequence ID" value="NZ_QZCE01000001.1"/>
</dbReference>
<dbReference type="AlphaFoldDB" id="A0A6M0S3I4"/>
<organism evidence="2 3">
    <name type="scientific">Adonisia turfae CCMR0082</name>
    <dbReference type="NCBI Taxonomy" id="2304604"/>
    <lineage>
        <taxon>Bacteria</taxon>
        <taxon>Bacillati</taxon>
        <taxon>Cyanobacteriota</taxon>
        <taxon>Adonisia</taxon>
        <taxon>Adonisia turfae</taxon>
    </lineage>
</organism>
<dbReference type="InterPro" id="IPR036515">
    <property type="entry name" value="Transposase_17_sf"/>
</dbReference>